<dbReference type="EMBL" id="JBHILJ010000010">
    <property type="protein sequence ID" value="MFB5738073.1"/>
    <property type="molecule type" value="Genomic_DNA"/>
</dbReference>
<evidence type="ECO:0000313" key="3">
    <source>
        <dbReference type="Proteomes" id="UP001580391"/>
    </source>
</evidence>
<feature type="transmembrane region" description="Helical" evidence="1">
    <location>
        <begin position="110"/>
        <end position="132"/>
    </location>
</feature>
<feature type="transmembrane region" description="Helical" evidence="1">
    <location>
        <begin position="138"/>
        <end position="157"/>
    </location>
</feature>
<comment type="caution">
    <text evidence="2">The sequence shown here is derived from an EMBL/GenBank/DDBJ whole genome shotgun (WGS) entry which is preliminary data.</text>
</comment>
<protein>
    <submittedName>
        <fullName evidence="2">Uncharacterized protein</fullName>
    </submittedName>
</protein>
<accession>A0ABV5BRX5</accession>
<evidence type="ECO:0000256" key="1">
    <source>
        <dbReference type="SAM" id="Phobius"/>
    </source>
</evidence>
<dbReference type="Proteomes" id="UP001580391">
    <property type="component" value="Unassembled WGS sequence"/>
</dbReference>
<organism evidence="2 3">
    <name type="scientific">Leptospira wolffii</name>
    <dbReference type="NCBI Taxonomy" id="409998"/>
    <lineage>
        <taxon>Bacteria</taxon>
        <taxon>Pseudomonadati</taxon>
        <taxon>Spirochaetota</taxon>
        <taxon>Spirochaetia</taxon>
        <taxon>Leptospirales</taxon>
        <taxon>Leptospiraceae</taxon>
        <taxon>Leptospira</taxon>
    </lineage>
</organism>
<feature type="transmembrane region" description="Helical" evidence="1">
    <location>
        <begin position="80"/>
        <end position="103"/>
    </location>
</feature>
<dbReference type="RefSeq" id="WP_375517539.1">
    <property type="nucleotide sequence ID" value="NZ_JBHILI010000011.1"/>
</dbReference>
<sequence>MKSNQWPKVIGVLGILLGAIGTCSNETLLLLPKTTETQRAILQQMAPASGASTDKKNFSSIVEQFDEMTKMESWFERWCYIGGSIGVLTSLFYIFASIWMILLKQTAVRYFYLASAADILFSLIKGIVGLFGPSALGTMSFVQSLVGIGFVALLLIITSVSDKAIFREEAKPS</sequence>
<proteinExistence type="predicted"/>
<reference evidence="2 3" key="1">
    <citation type="submission" date="2024-09" db="EMBL/GenBank/DDBJ databases">
        <title>Taxonomic and Genotyping Characterization of Leptospira Strains isolated from Multiple Sources in Colombia highlights the importance of intermediate species.</title>
        <authorList>
            <person name="Torres Higuera L."/>
            <person name="Rojas Tapias D."/>
            <person name="Jimenez Velasquez S."/>
            <person name="Renjifo Ibanez C."/>
        </authorList>
    </citation>
    <scope>NUCLEOTIDE SEQUENCE [LARGE SCALE GENOMIC DNA]</scope>
    <source>
        <strain evidence="2 3">Lep080</strain>
    </source>
</reference>
<keyword evidence="1" id="KW-0812">Transmembrane</keyword>
<evidence type="ECO:0000313" key="2">
    <source>
        <dbReference type="EMBL" id="MFB5738073.1"/>
    </source>
</evidence>
<keyword evidence="1" id="KW-1133">Transmembrane helix</keyword>
<name>A0ABV5BRX5_9LEPT</name>
<keyword evidence="3" id="KW-1185">Reference proteome</keyword>
<keyword evidence="1" id="KW-0472">Membrane</keyword>
<gene>
    <name evidence="2" type="ORF">ACE5IX_16245</name>
</gene>